<keyword evidence="4" id="KW-1185">Reference proteome</keyword>
<organism evidence="3 4">
    <name type="scientific">Zingiber officinale</name>
    <name type="common">Ginger</name>
    <name type="synonym">Amomum zingiber</name>
    <dbReference type="NCBI Taxonomy" id="94328"/>
    <lineage>
        <taxon>Eukaryota</taxon>
        <taxon>Viridiplantae</taxon>
        <taxon>Streptophyta</taxon>
        <taxon>Embryophyta</taxon>
        <taxon>Tracheophyta</taxon>
        <taxon>Spermatophyta</taxon>
        <taxon>Magnoliopsida</taxon>
        <taxon>Liliopsida</taxon>
        <taxon>Zingiberales</taxon>
        <taxon>Zingiberaceae</taxon>
        <taxon>Zingiber</taxon>
    </lineage>
</organism>
<sequence>MLSPKRLVEKAKKGLPSTRANSRSRSSDGNGAAAKEGHFVVYTVEGTRFAVPLVFLRSCVFEKLLSVSAEEFGLPGEGPITLVCSGFFMEYILSMLKRSMSRDVEKSLLAFINANWSCNSSFVDPPSHQQGIVV</sequence>
<proteinExistence type="inferred from homology"/>
<gene>
    <name evidence="3" type="ORF">ZIOFF_032353</name>
</gene>
<dbReference type="Proteomes" id="UP000734854">
    <property type="component" value="Unassembled WGS sequence"/>
</dbReference>
<dbReference type="GO" id="GO:0009733">
    <property type="term" value="P:response to auxin"/>
    <property type="evidence" value="ECO:0007669"/>
    <property type="project" value="InterPro"/>
</dbReference>
<protein>
    <submittedName>
        <fullName evidence="3">Uncharacterized protein</fullName>
    </submittedName>
</protein>
<feature type="compositionally biased region" description="Polar residues" evidence="2">
    <location>
        <begin position="18"/>
        <end position="29"/>
    </location>
</feature>
<evidence type="ECO:0000256" key="2">
    <source>
        <dbReference type="SAM" id="MobiDB-lite"/>
    </source>
</evidence>
<evidence type="ECO:0000313" key="3">
    <source>
        <dbReference type="EMBL" id="KAG6507018.1"/>
    </source>
</evidence>
<dbReference type="InterPro" id="IPR003676">
    <property type="entry name" value="SAUR_fam"/>
</dbReference>
<dbReference type="AlphaFoldDB" id="A0A8J5GNG0"/>
<evidence type="ECO:0000256" key="1">
    <source>
        <dbReference type="ARBA" id="ARBA00006974"/>
    </source>
</evidence>
<feature type="region of interest" description="Disordered" evidence="2">
    <location>
        <begin position="1"/>
        <end position="32"/>
    </location>
</feature>
<dbReference type="PANTHER" id="PTHR31175:SF120">
    <property type="entry name" value="OS09G0547100 PROTEIN"/>
    <property type="match status" value="1"/>
</dbReference>
<accession>A0A8J5GNG0</accession>
<comment type="similarity">
    <text evidence="1">Belongs to the ARG7 family.</text>
</comment>
<evidence type="ECO:0000313" key="4">
    <source>
        <dbReference type="Proteomes" id="UP000734854"/>
    </source>
</evidence>
<name>A0A8J5GNG0_ZINOF</name>
<reference evidence="3 4" key="1">
    <citation type="submission" date="2020-08" db="EMBL/GenBank/DDBJ databases">
        <title>Plant Genome Project.</title>
        <authorList>
            <person name="Zhang R.-G."/>
        </authorList>
    </citation>
    <scope>NUCLEOTIDE SEQUENCE [LARGE SCALE GENOMIC DNA]</scope>
    <source>
        <tissue evidence="3">Rhizome</tissue>
    </source>
</reference>
<dbReference type="Pfam" id="PF02519">
    <property type="entry name" value="Auxin_inducible"/>
    <property type="match status" value="1"/>
</dbReference>
<dbReference type="EMBL" id="JACMSC010000009">
    <property type="protein sequence ID" value="KAG6507018.1"/>
    <property type="molecule type" value="Genomic_DNA"/>
</dbReference>
<comment type="caution">
    <text evidence="3">The sequence shown here is derived from an EMBL/GenBank/DDBJ whole genome shotgun (WGS) entry which is preliminary data.</text>
</comment>
<dbReference type="PANTHER" id="PTHR31175">
    <property type="entry name" value="AUXIN-RESPONSIVE FAMILY PROTEIN"/>
    <property type="match status" value="1"/>
</dbReference>
<feature type="compositionally biased region" description="Basic and acidic residues" evidence="2">
    <location>
        <begin position="1"/>
        <end position="12"/>
    </location>
</feature>